<sequence>MSGSDSVEAAAAVALTPVPLPQAGEGLVAVAVGNTAHAVPTAPVDAAAVTDSSLPCAQGRVGEGCAPLAAGSSQAISSQLPTQEVSAAGAASPPLPNLPLQAGGGAKSAASTTHTATIAHPPKPQTFAKQTDGPGVGGAVFALILVVSLILGLGWLAKRMPGFGRVAGGNGLRVVGSLSLGPRDRVVVVDVGGTQLLLGVGQNGMTTLHTLSEPLPVAQPSQGTPNLQNLATPFAQLLAKHLGKKP</sequence>
<dbReference type="PANTHER" id="PTHR38766:SF1">
    <property type="entry name" value="FLAGELLAR PROTEIN FLIO"/>
    <property type="match status" value="1"/>
</dbReference>
<dbReference type="PANTHER" id="PTHR38766">
    <property type="entry name" value="FLAGELLAR PROTEIN FLIO"/>
    <property type="match status" value="1"/>
</dbReference>
<evidence type="ECO:0000256" key="2">
    <source>
        <dbReference type="ARBA" id="ARBA00022692"/>
    </source>
</evidence>
<keyword evidence="2 7" id="KW-0812">Transmembrane</keyword>
<evidence type="ECO:0000256" key="8">
    <source>
        <dbReference type="SAM" id="MobiDB-lite"/>
    </source>
</evidence>
<evidence type="ECO:0000256" key="4">
    <source>
        <dbReference type="ARBA" id="ARBA00023136"/>
    </source>
</evidence>
<evidence type="ECO:0000256" key="5">
    <source>
        <dbReference type="ARBA" id="ARBA00023143"/>
    </source>
</evidence>
<keyword evidence="9" id="KW-0969">Cilium</keyword>
<accession>A0A3D8V7G1</accession>
<protein>
    <recommendedName>
        <fullName evidence="7">Flagellar protein</fullName>
    </recommendedName>
</protein>
<evidence type="ECO:0000256" key="3">
    <source>
        <dbReference type="ARBA" id="ARBA00022989"/>
    </source>
</evidence>
<proteinExistence type="inferred from homology"/>
<feature type="compositionally biased region" description="Low complexity" evidence="8">
    <location>
        <begin position="107"/>
        <end position="120"/>
    </location>
</feature>
<dbReference type="Pfam" id="PF04347">
    <property type="entry name" value="FliO"/>
    <property type="match status" value="1"/>
</dbReference>
<comment type="similarity">
    <text evidence="6 7">Belongs to the FliO/MopB family.</text>
</comment>
<evidence type="ECO:0000313" key="10">
    <source>
        <dbReference type="Proteomes" id="UP000256829"/>
    </source>
</evidence>
<comment type="subcellular location">
    <subcellularLocation>
        <location evidence="7">Cell membrane</location>
    </subcellularLocation>
    <subcellularLocation>
        <location evidence="7">Bacterial flagellum basal body</location>
    </subcellularLocation>
</comment>
<dbReference type="AlphaFoldDB" id="A0A3D8V7G1"/>
<dbReference type="InterPro" id="IPR022781">
    <property type="entry name" value="Flagellar_biosynth_FliO"/>
</dbReference>
<keyword evidence="4 7" id="KW-0472">Membrane</keyword>
<dbReference type="GO" id="GO:0005886">
    <property type="term" value="C:plasma membrane"/>
    <property type="evidence" value="ECO:0007669"/>
    <property type="project" value="UniProtKB-SubCell"/>
</dbReference>
<comment type="caution">
    <text evidence="9">The sequence shown here is derived from an EMBL/GenBank/DDBJ whole genome shotgun (WGS) entry which is preliminary data.</text>
</comment>
<evidence type="ECO:0000313" key="9">
    <source>
        <dbReference type="EMBL" id="RDY65360.1"/>
    </source>
</evidence>
<evidence type="ECO:0000256" key="7">
    <source>
        <dbReference type="RuleBase" id="RU362064"/>
    </source>
</evidence>
<dbReference type="GO" id="GO:0044781">
    <property type="term" value="P:bacterial-type flagellum organization"/>
    <property type="evidence" value="ECO:0007669"/>
    <property type="project" value="UniProtKB-UniRule"/>
</dbReference>
<keyword evidence="10" id="KW-1185">Reference proteome</keyword>
<feature type="region of interest" description="Disordered" evidence="8">
    <location>
        <begin position="84"/>
        <end position="131"/>
    </location>
</feature>
<dbReference type="InterPro" id="IPR052205">
    <property type="entry name" value="FliO/MopB"/>
</dbReference>
<dbReference type="EMBL" id="QTJR01000020">
    <property type="protein sequence ID" value="RDY65360.1"/>
    <property type="molecule type" value="Genomic_DNA"/>
</dbReference>
<keyword evidence="9" id="KW-0966">Cell projection</keyword>
<keyword evidence="5 7" id="KW-0975">Bacterial flagellum</keyword>
<keyword evidence="9" id="KW-0282">Flagellum</keyword>
<gene>
    <name evidence="9" type="primary">fliO</name>
    <name evidence="9" type="ORF">DX912_17795</name>
</gene>
<keyword evidence="1 7" id="KW-1003">Cell membrane</keyword>
<reference evidence="9 10" key="1">
    <citation type="submission" date="2018-08" db="EMBL/GenBank/DDBJ databases">
        <title>Lysobacter soli KCTC 22011, whole genome shotgun sequence.</title>
        <authorList>
            <person name="Zhang X."/>
            <person name="Feng G."/>
            <person name="Zhu H."/>
        </authorList>
    </citation>
    <scope>NUCLEOTIDE SEQUENCE [LARGE SCALE GENOMIC DNA]</scope>
    <source>
        <strain evidence="9 10">KCTC 22011</strain>
    </source>
</reference>
<organism evidence="9 10">
    <name type="scientific">Lysobacter soli</name>
    <dbReference type="NCBI Taxonomy" id="453783"/>
    <lineage>
        <taxon>Bacteria</taxon>
        <taxon>Pseudomonadati</taxon>
        <taxon>Pseudomonadota</taxon>
        <taxon>Gammaproteobacteria</taxon>
        <taxon>Lysobacterales</taxon>
        <taxon>Lysobacteraceae</taxon>
        <taxon>Lysobacter</taxon>
    </lineage>
</organism>
<name>A0A3D8V7G1_9GAMM</name>
<dbReference type="NCBIfam" id="TIGR03500">
    <property type="entry name" value="FliO_TIGR"/>
    <property type="match status" value="1"/>
</dbReference>
<evidence type="ECO:0000256" key="6">
    <source>
        <dbReference type="ARBA" id="ARBA00037937"/>
    </source>
</evidence>
<evidence type="ECO:0000256" key="1">
    <source>
        <dbReference type="ARBA" id="ARBA00022475"/>
    </source>
</evidence>
<keyword evidence="3 7" id="KW-1133">Transmembrane helix</keyword>
<dbReference type="GO" id="GO:0009425">
    <property type="term" value="C:bacterial-type flagellum basal body"/>
    <property type="evidence" value="ECO:0007669"/>
    <property type="project" value="UniProtKB-SubCell"/>
</dbReference>
<feature type="transmembrane region" description="Helical" evidence="7">
    <location>
        <begin position="135"/>
        <end position="156"/>
    </location>
</feature>
<dbReference type="Proteomes" id="UP000256829">
    <property type="component" value="Unassembled WGS sequence"/>
</dbReference>